<keyword evidence="8" id="KW-0010">Activator</keyword>
<feature type="DNA-binding region" description="Homeobox" evidence="14">
    <location>
        <begin position="235"/>
        <end position="297"/>
    </location>
</feature>
<dbReference type="SUPFAM" id="SSF46689">
    <property type="entry name" value="Homeodomain-like"/>
    <property type="match status" value="1"/>
</dbReference>
<sequence>AADMDEQPRMMHSHAGVGMTAHPGLPQHMQEGTGGADGDGRKQDIGDILQQIMTITDQSLDEAQARKHALNCHRMKPALFNVLCEIKEKTVLSIRGAQEEEPPDAQLMRLDNMLLAEGVSGPEKGGGSAAAAAAAAASGGAGADNSAEHSDYRAKLSQIRQIYHTELEKYEQACNEFTTHVMNLLREQSRTRPISPKEIERMVSIIHRKFSSIQMQLKQSTCEAVMILRSRFLDARRKRRNFNKQATEILNEYFYSHLSNPYPSEEAKEELAKKCSITVSQVSNWFGNKRIRYKKNIGKFQEEANMYAARTAVNATNVSAHGSQANSPSTPNSAEKLKSGGYTVFICKLTHYIQRPVLFHVFRRSAGSFNMSNSGDLFMSVQSMNGDSYQGAQVGANVQSQVDTLRHVISQTGGYSDGLTANQMYSPQGINANGGWQDATTPSSVTSPTEGPGSVHSDTSN</sequence>
<evidence type="ECO:0000256" key="12">
    <source>
        <dbReference type="ARBA" id="ARBA00082092"/>
    </source>
</evidence>
<dbReference type="GO" id="GO:0005667">
    <property type="term" value="C:transcription regulator complex"/>
    <property type="evidence" value="ECO:0007669"/>
    <property type="project" value="UniProtKB-ARBA"/>
</dbReference>
<dbReference type="Proteomes" id="UP001205998">
    <property type="component" value="Unassembled WGS sequence"/>
</dbReference>
<dbReference type="CDD" id="cd00086">
    <property type="entry name" value="homeodomain"/>
    <property type="match status" value="1"/>
</dbReference>
<dbReference type="GO" id="GO:0000981">
    <property type="term" value="F:DNA-binding transcription factor activity, RNA polymerase II-specific"/>
    <property type="evidence" value="ECO:0007669"/>
    <property type="project" value="InterPro"/>
</dbReference>
<dbReference type="AlphaFoldDB" id="A0AAD5B5G4"/>
<keyword evidence="4" id="KW-0221">Differentiation</keyword>
<accession>A0AAD5B5G4</accession>
<dbReference type="PROSITE" id="PS50071">
    <property type="entry name" value="HOMEOBOX_2"/>
    <property type="match status" value="1"/>
</dbReference>
<evidence type="ECO:0000256" key="15">
    <source>
        <dbReference type="SAM" id="MobiDB-lite"/>
    </source>
</evidence>
<evidence type="ECO:0000256" key="8">
    <source>
        <dbReference type="ARBA" id="ARBA00023159"/>
    </source>
</evidence>
<dbReference type="InterPro" id="IPR009057">
    <property type="entry name" value="Homeodomain-like_sf"/>
</dbReference>
<dbReference type="InterPro" id="IPR005542">
    <property type="entry name" value="PBX_PBC_dom"/>
</dbReference>
<gene>
    <name evidence="18" type="ORF">C0J50_2842</name>
</gene>
<evidence type="ECO:0000256" key="2">
    <source>
        <dbReference type="ARBA" id="ARBA00007601"/>
    </source>
</evidence>
<evidence type="ECO:0000256" key="6">
    <source>
        <dbReference type="ARBA" id="ARBA00023125"/>
    </source>
</evidence>
<comment type="subcellular location">
    <subcellularLocation>
        <location evidence="1 14">Nucleus</location>
    </subcellularLocation>
</comment>
<dbReference type="Gene3D" id="1.10.10.60">
    <property type="entry name" value="Homeodomain-like"/>
    <property type="match status" value="1"/>
</dbReference>
<evidence type="ECO:0000256" key="3">
    <source>
        <dbReference type="ARBA" id="ARBA00022473"/>
    </source>
</evidence>
<feature type="region of interest" description="Disordered" evidence="15">
    <location>
        <begin position="426"/>
        <end position="461"/>
    </location>
</feature>
<dbReference type="PANTHER" id="PTHR11850">
    <property type="entry name" value="HOMEOBOX PROTEIN TRANSCRIPTION FACTORS"/>
    <property type="match status" value="1"/>
</dbReference>
<comment type="similarity">
    <text evidence="2">Belongs to the TALE/PBX homeobox family.</text>
</comment>
<proteinExistence type="inferred from homology"/>
<keyword evidence="19" id="KW-1185">Reference proteome</keyword>
<feature type="region of interest" description="Disordered" evidence="15">
    <location>
        <begin position="1"/>
        <end position="43"/>
    </location>
</feature>
<keyword evidence="9" id="KW-0804">Transcription</keyword>
<keyword evidence="10 14" id="KW-0539">Nucleus</keyword>
<dbReference type="InterPro" id="IPR008422">
    <property type="entry name" value="KN_HD"/>
</dbReference>
<feature type="non-terminal residue" evidence="18">
    <location>
        <position position="1"/>
    </location>
</feature>
<evidence type="ECO:0000256" key="9">
    <source>
        <dbReference type="ARBA" id="ARBA00023163"/>
    </source>
</evidence>
<keyword evidence="5" id="KW-0805">Transcription regulation</keyword>
<feature type="compositionally biased region" description="Polar residues" evidence="15">
    <location>
        <begin position="438"/>
        <end position="449"/>
    </location>
</feature>
<evidence type="ECO:0000256" key="1">
    <source>
        <dbReference type="ARBA" id="ARBA00004123"/>
    </source>
</evidence>
<evidence type="ECO:0000256" key="11">
    <source>
        <dbReference type="ARBA" id="ARBA00067471"/>
    </source>
</evidence>
<dbReference type="InterPro" id="IPR001356">
    <property type="entry name" value="HD"/>
</dbReference>
<dbReference type="FunFam" id="1.10.10.60:FF:000277">
    <property type="entry name" value="Pre-B-cell leukemia transcription factor 1"/>
    <property type="match status" value="1"/>
</dbReference>
<evidence type="ECO:0000259" key="16">
    <source>
        <dbReference type="PROSITE" id="PS50071"/>
    </source>
</evidence>
<evidence type="ECO:0000256" key="13">
    <source>
        <dbReference type="ARBA" id="ARBA00082748"/>
    </source>
</evidence>
<evidence type="ECO:0000313" key="19">
    <source>
        <dbReference type="Proteomes" id="UP001205998"/>
    </source>
</evidence>
<evidence type="ECO:0000256" key="5">
    <source>
        <dbReference type="ARBA" id="ARBA00023015"/>
    </source>
</evidence>
<feature type="domain" description="PBC" evidence="17">
    <location>
        <begin position="40"/>
        <end position="234"/>
    </location>
</feature>
<keyword evidence="6 14" id="KW-0238">DNA-binding</keyword>
<dbReference type="Pfam" id="PF05920">
    <property type="entry name" value="Homeobox_KN"/>
    <property type="match status" value="1"/>
</dbReference>
<keyword evidence="7 14" id="KW-0371">Homeobox</keyword>
<dbReference type="GO" id="GO:0043565">
    <property type="term" value="F:sequence-specific DNA binding"/>
    <property type="evidence" value="ECO:0007669"/>
    <property type="project" value="UniProtKB-ARBA"/>
</dbReference>
<evidence type="ECO:0000256" key="14">
    <source>
        <dbReference type="PROSITE-ProRule" id="PRU00108"/>
    </source>
</evidence>
<name>A0AAD5B5G4_SILAS</name>
<evidence type="ECO:0000313" key="18">
    <source>
        <dbReference type="EMBL" id="KAI5628352.1"/>
    </source>
</evidence>
<dbReference type="InterPro" id="IPR050224">
    <property type="entry name" value="TALE_homeobox"/>
</dbReference>
<evidence type="ECO:0000259" key="17">
    <source>
        <dbReference type="PROSITE" id="PS51978"/>
    </source>
</evidence>
<dbReference type="EMBL" id="MU545793">
    <property type="protein sequence ID" value="KAI5628352.1"/>
    <property type="molecule type" value="Genomic_DNA"/>
</dbReference>
<comment type="caution">
    <text evidence="18">The sequence shown here is derived from an EMBL/GenBank/DDBJ whole genome shotgun (WGS) entry which is preliminary data.</text>
</comment>
<feature type="non-terminal residue" evidence="18">
    <location>
        <position position="461"/>
    </location>
</feature>
<dbReference type="InterPro" id="IPR017970">
    <property type="entry name" value="Homeobox_CS"/>
</dbReference>
<dbReference type="GO" id="GO:0030154">
    <property type="term" value="P:cell differentiation"/>
    <property type="evidence" value="ECO:0007669"/>
    <property type="project" value="UniProtKB-KW"/>
</dbReference>
<protein>
    <recommendedName>
        <fullName evidence="11">Pre-B-cell leukemia transcription factor 1</fullName>
    </recommendedName>
    <alternativeName>
        <fullName evidence="12 13">Homeobox protein PBX1</fullName>
    </alternativeName>
</protein>
<dbReference type="PROSITE" id="PS51978">
    <property type="entry name" value="PBC"/>
    <property type="match status" value="1"/>
</dbReference>
<evidence type="ECO:0000256" key="7">
    <source>
        <dbReference type="ARBA" id="ARBA00023155"/>
    </source>
</evidence>
<dbReference type="GO" id="GO:0005634">
    <property type="term" value="C:nucleus"/>
    <property type="evidence" value="ECO:0007669"/>
    <property type="project" value="UniProtKB-SubCell"/>
</dbReference>
<evidence type="ECO:0000256" key="10">
    <source>
        <dbReference type="ARBA" id="ARBA00023242"/>
    </source>
</evidence>
<organism evidence="18 19">
    <name type="scientific">Silurus asotus</name>
    <name type="common">Amur catfish</name>
    <name type="synonym">Parasilurus asotus</name>
    <dbReference type="NCBI Taxonomy" id="30991"/>
    <lineage>
        <taxon>Eukaryota</taxon>
        <taxon>Metazoa</taxon>
        <taxon>Chordata</taxon>
        <taxon>Craniata</taxon>
        <taxon>Vertebrata</taxon>
        <taxon>Euteleostomi</taxon>
        <taxon>Actinopterygii</taxon>
        <taxon>Neopterygii</taxon>
        <taxon>Teleostei</taxon>
        <taxon>Ostariophysi</taxon>
        <taxon>Siluriformes</taxon>
        <taxon>Siluridae</taxon>
        <taxon>Silurus</taxon>
    </lineage>
</organism>
<dbReference type="Pfam" id="PF03792">
    <property type="entry name" value="PBC"/>
    <property type="match status" value="1"/>
</dbReference>
<dbReference type="PROSITE" id="PS00027">
    <property type="entry name" value="HOMEOBOX_1"/>
    <property type="match status" value="1"/>
</dbReference>
<feature type="domain" description="Homeobox" evidence="16">
    <location>
        <begin position="233"/>
        <end position="296"/>
    </location>
</feature>
<dbReference type="SMART" id="SM00389">
    <property type="entry name" value="HOX"/>
    <property type="match status" value="1"/>
</dbReference>
<keyword evidence="3" id="KW-0217">Developmental protein</keyword>
<evidence type="ECO:0000256" key="4">
    <source>
        <dbReference type="ARBA" id="ARBA00022782"/>
    </source>
</evidence>
<reference evidence="18" key="1">
    <citation type="submission" date="2018-07" db="EMBL/GenBank/DDBJ databases">
        <title>Comparative genomics of catfishes provides insights into carnivory and benthic adaptation.</title>
        <authorList>
            <person name="Zhang Y."/>
            <person name="Wang D."/>
            <person name="Peng Z."/>
            <person name="Zheng S."/>
            <person name="Shao F."/>
            <person name="Tao W."/>
        </authorList>
    </citation>
    <scope>NUCLEOTIDE SEQUENCE</scope>
    <source>
        <strain evidence="18">Chongqing</strain>
    </source>
</reference>